<dbReference type="Proteomes" id="UP000077154">
    <property type="component" value="Unassembled WGS sequence"/>
</dbReference>
<dbReference type="GO" id="GO:0016020">
    <property type="term" value="C:membrane"/>
    <property type="evidence" value="ECO:0007669"/>
    <property type="project" value="UniProtKB-SubCell"/>
</dbReference>
<feature type="transmembrane region" description="Helical" evidence="8">
    <location>
        <begin position="261"/>
        <end position="282"/>
    </location>
</feature>
<evidence type="ECO:0000313" key="10">
    <source>
        <dbReference type="EMBL" id="OAF59542.1"/>
    </source>
</evidence>
<dbReference type="InterPro" id="IPR050814">
    <property type="entry name" value="Myo-inositol_Transporter"/>
</dbReference>
<dbReference type="InterPro" id="IPR003663">
    <property type="entry name" value="Sugar/inositol_transpt"/>
</dbReference>
<comment type="similarity">
    <text evidence="2">Belongs to the major facilitator superfamily. Sugar transporter (TC 2.A.1.1) family.</text>
</comment>
<dbReference type="GO" id="GO:0015791">
    <property type="term" value="P:polyol transmembrane transport"/>
    <property type="evidence" value="ECO:0007669"/>
    <property type="project" value="UniProtKB-ARBA"/>
</dbReference>
<dbReference type="PRINTS" id="PR00171">
    <property type="entry name" value="SUGRTRNSPORT"/>
</dbReference>
<feature type="region of interest" description="Disordered" evidence="7">
    <location>
        <begin position="1"/>
        <end position="68"/>
    </location>
</feature>
<feature type="domain" description="Major facilitator superfamily (MFS) profile" evidence="9">
    <location>
        <begin position="164"/>
        <end position="606"/>
    </location>
</feature>
<feature type="transmembrane region" description="Helical" evidence="8">
    <location>
        <begin position="453"/>
        <end position="477"/>
    </location>
</feature>
<sequence>MPTMADPNMDDPNNKLTTIPIGSNKVAVPTRINTGEPSSSFSPADPSSPRHDFVVSKPDKEEEEDERLARITDEKERTRRRLNLKLANPLGNLPVEKVGDMGEQYCREFALGEAEDVRAFRLGAMVAKDPNMFREVEGLTEDEIKVFSDELEHKWRQPKKLYLVILLCSLCAAVQGMDETVVNGAQIFYKQHFGIGEKDPRSTWLVGLLNSGPYLCCAFIGCWLTIPFNNWFGRRGTIFLTCFFSATACFWQAFANTWWHMFVARFFLGFGIGPKSATVPIYAAETAPPPIRGALIMCWQMFTAFGIFIGYAADLMLYEVKDPSGVSGMNWRLMMASAMIPAVVVCCFVFMCPESPRWYISQGRHHQAWTAIQQFRFSKVQAARDLFYIQYLVRAELETSNMGNKAKELISVPRNRRALQASELVMFMQQFCGVNIIAYYSSEIFIEANLSELSALGASMGFGAINFFFALPAFYTIDTFGRRNLLLTTFPLMALALFFTGFSFLIPETSMARIACIALGIYLFGMVYSPGEGPVPFTYSAEAYPLYIRSQGMSLATATTWFFNFVLSITWPSLLEAFGPTGAFCWYAAWNVIGFFGVLMLVPETKGKTLEELDVVFGVKSRLFARYGLEQFMYFLKGGGLNKRAERPEEPVGEPDYDEKTFQKETERVPDRRV</sequence>
<feature type="transmembrane region" description="Helical" evidence="8">
    <location>
        <begin position="424"/>
        <end position="441"/>
    </location>
</feature>
<keyword evidence="6 8" id="KW-0472">Membrane</keyword>
<dbReference type="InterPro" id="IPR005828">
    <property type="entry name" value="MFS_sugar_transport-like"/>
</dbReference>
<evidence type="ECO:0000256" key="3">
    <source>
        <dbReference type="ARBA" id="ARBA00022448"/>
    </source>
</evidence>
<name>A0A177ADN7_9PEZI</name>
<dbReference type="Gene3D" id="1.20.1250.20">
    <property type="entry name" value="MFS general substrate transporter like domains"/>
    <property type="match status" value="1"/>
</dbReference>
<dbReference type="RefSeq" id="XP_024324825.1">
    <property type="nucleotide sequence ID" value="XM_024467710.1"/>
</dbReference>
<evidence type="ECO:0000256" key="8">
    <source>
        <dbReference type="SAM" id="Phobius"/>
    </source>
</evidence>
<dbReference type="OrthoDB" id="5290825at2759"/>
<feature type="transmembrane region" description="Helical" evidence="8">
    <location>
        <begin position="238"/>
        <end position="255"/>
    </location>
</feature>
<reference evidence="10" key="1">
    <citation type="submission" date="2016-03" db="EMBL/GenBank/DDBJ databases">
        <title>Updated assembly of Pseudogymnoascus destructans, the fungus causing white-nose syndrome of bats.</title>
        <authorList>
            <person name="Palmer J.M."/>
            <person name="Drees K.P."/>
            <person name="Foster J.T."/>
            <person name="Lindner D.L."/>
        </authorList>
    </citation>
    <scope>NUCLEOTIDE SEQUENCE [LARGE SCALE GENOMIC DNA]</scope>
    <source>
        <strain evidence="10">20631-21</strain>
    </source>
</reference>
<accession>A0A177ADN7</accession>
<dbReference type="InterPro" id="IPR020846">
    <property type="entry name" value="MFS_dom"/>
</dbReference>
<feature type="compositionally biased region" description="Low complexity" evidence="7">
    <location>
        <begin position="37"/>
        <end position="47"/>
    </location>
</feature>
<dbReference type="GeneID" id="36287146"/>
<feature type="transmembrane region" description="Helical" evidence="8">
    <location>
        <begin position="333"/>
        <end position="352"/>
    </location>
</feature>
<dbReference type="PANTHER" id="PTHR48020:SF25">
    <property type="entry name" value="SUGAR TRANSPORTER, PUTATIVE (AFU_ORTHOLOGUE AFUA_7G05830)-RELATED"/>
    <property type="match status" value="1"/>
</dbReference>
<dbReference type="FunFam" id="1.20.1250.20:FF:000100">
    <property type="entry name" value="MFS sugar transporter, putative"/>
    <property type="match status" value="1"/>
</dbReference>
<feature type="transmembrane region" description="Helical" evidence="8">
    <location>
        <begin position="512"/>
        <end position="531"/>
    </location>
</feature>
<dbReference type="NCBIfam" id="TIGR00879">
    <property type="entry name" value="SP"/>
    <property type="match status" value="1"/>
</dbReference>
<dbReference type="Pfam" id="PF00083">
    <property type="entry name" value="Sugar_tr"/>
    <property type="match status" value="1"/>
</dbReference>
<keyword evidence="5 8" id="KW-1133">Transmembrane helix</keyword>
<comment type="subcellular location">
    <subcellularLocation>
        <location evidence="1">Membrane</location>
        <topology evidence="1">Multi-pass membrane protein</topology>
    </subcellularLocation>
</comment>
<dbReference type="AlphaFoldDB" id="A0A177ADN7"/>
<gene>
    <name evidence="10" type="ORF">VC83_04073</name>
</gene>
<dbReference type="eggNOG" id="KOG0254">
    <property type="taxonomic scope" value="Eukaryota"/>
</dbReference>
<dbReference type="InterPro" id="IPR036259">
    <property type="entry name" value="MFS_trans_sf"/>
</dbReference>
<evidence type="ECO:0000256" key="6">
    <source>
        <dbReference type="ARBA" id="ARBA00023136"/>
    </source>
</evidence>
<feature type="compositionally biased region" description="Basic and acidic residues" evidence="7">
    <location>
        <begin position="48"/>
        <end position="60"/>
    </location>
</feature>
<proteinExistence type="inferred from homology"/>
<dbReference type="VEuPathDB" id="FungiDB:GMDG_05569"/>
<feature type="transmembrane region" description="Helical" evidence="8">
    <location>
        <begin position="577"/>
        <end position="602"/>
    </location>
</feature>
<evidence type="ECO:0000256" key="5">
    <source>
        <dbReference type="ARBA" id="ARBA00022989"/>
    </source>
</evidence>
<keyword evidence="3" id="KW-0813">Transport</keyword>
<dbReference type="SUPFAM" id="SSF103473">
    <property type="entry name" value="MFS general substrate transporter"/>
    <property type="match status" value="1"/>
</dbReference>
<organism evidence="10">
    <name type="scientific">Pseudogymnoascus destructans</name>
    <dbReference type="NCBI Taxonomy" id="655981"/>
    <lineage>
        <taxon>Eukaryota</taxon>
        <taxon>Fungi</taxon>
        <taxon>Dikarya</taxon>
        <taxon>Ascomycota</taxon>
        <taxon>Pezizomycotina</taxon>
        <taxon>Leotiomycetes</taxon>
        <taxon>Thelebolales</taxon>
        <taxon>Thelebolaceae</taxon>
        <taxon>Pseudogymnoascus</taxon>
    </lineage>
</organism>
<feature type="transmembrane region" description="Helical" evidence="8">
    <location>
        <begin position="294"/>
        <end position="313"/>
    </location>
</feature>
<keyword evidence="4 8" id="KW-0812">Transmembrane</keyword>
<protein>
    <recommendedName>
        <fullName evidence="9">Major facilitator superfamily (MFS) profile domain-containing protein</fullName>
    </recommendedName>
</protein>
<evidence type="ECO:0000256" key="7">
    <source>
        <dbReference type="SAM" id="MobiDB-lite"/>
    </source>
</evidence>
<dbReference type="PROSITE" id="PS50850">
    <property type="entry name" value="MFS"/>
    <property type="match status" value="1"/>
</dbReference>
<dbReference type="GO" id="GO:0022857">
    <property type="term" value="F:transmembrane transporter activity"/>
    <property type="evidence" value="ECO:0007669"/>
    <property type="project" value="InterPro"/>
</dbReference>
<feature type="transmembrane region" description="Helical" evidence="8">
    <location>
        <begin position="484"/>
        <end position="506"/>
    </location>
</feature>
<dbReference type="EMBL" id="KV441393">
    <property type="protein sequence ID" value="OAF59542.1"/>
    <property type="molecule type" value="Genomic_DNA"/>
</dbReference>
<feature type="region of interest" description="Disordered" evidence="7">
    <location>
        <begin position="644"/>
        <end position="674"/>
    </location>
</feature>
<evidence type="ECO:0000256" key="1">
    <source>
        <dbReference type="ARBA" id="ARBA00004141"/>
    </source>
</evidence>
<feature type="transmembrane region" description="Helical" evidence="8">
    <location>
        <begin position="204"/>
        <end position="226"/>
    </location>
</feature>
<evidence type="ECO:0000256" key="2">
    <source>
        <dbReference type="ARBA" id="ARBA00010992"/>
    </source>
</evidence>
<feature type="transmembrane region" description="Helical" evidence="8">
    <location>
        <begin position="552"/>
        <end position="571"/>
    </location>
</feature>
<dbReference type="GO" id="GO:0015798">
    <property type="term" value="P:myo-inositol transport"/>
    <property type="evidence" value="ECO:0007669"/>
    <property type="project" value="UniProtKB-ARBA"/>
</dbReference>
<dbReference type="PANTHER" id="PTHR48020">
    <property type="entry name" value="PROTON MYO-INOSITOL COTRANSPORTER"/>
    <property type="match status" value="1"/>
</dbReference>
<feature type="compositionally biased region" description="Basic and acidic residues" evidence="7">
    <location>
        <begin position="658"/>
        <end position="674"/>
    </location>
</feature>
<evidence type="ECO:0000256" key="4">
    <source>
        <dbReference type="ARBA" id="ARBA00022692"/>
    </source>
</evidence>
<evidence type="ECO:0000259" key="9">
    <source>
        <dbReference type="PROSITE" id="PS50850"/>
    </source>
</evidence>